<keyword evidence="1" id="KW-0732">Signal</keyword>
<feature type="signal peptide" evidence="1">
    <location>
        <begin position="1"/>
        <end position="25"/>
    </location>
</feature>
<evidence type="ECO:0000313" key="3">
    <source>
        <dbReference type="Proteomes" id="UP000093898"/>
    </source>
</evidence>
<name>A0A1A3GWV1_MYCMU</name>
<feature type="chain" id="PRO_5008323426" evidence="1">
    <location>
        <begin position="26"/>
        <end position="63"/>
    </location>
</feature>
<comment type="caution">
    <text evidence="2">The sequence shown here is derived from an EMBL/GenBank/DDBJ whole genome shotgun (WGS) entry which is preliminary data.</text>
</comment>
<sequence length="63" mass="6558">MSVRTLLAAALIAGAAVAPVATATAAPLDARYWNEVAQDDGPQEDEPGWDCATMGNRVCGELR</sequence>
<protein>
    <submittedName>
        <fullName evidence="2">Uncharacterized protein</fullName>
    </submittedName>
</protein>
<organism evidence="2 3">
    <name type="scientific">Mycolicibacterium mucogenicum</name>
    <name type="common">Mycobacterium mucogenicum</name>
    <dbReference type="NCBI Taxonomy" id="56689"/>
    <lineage>
        <taxon>Bacteria</taxon>
        <taxon>Bacillati</taxon>
        <taxon>Actinomycetota</taxon>
        <taxon>Actinomycetes</taxon>
        <taxon>Mycobacteriales</taxon>
        <taxon>Mycobacteriaceae</taxon>
        <taxon>Mycolicibacterium</taxon>
    </lineage>
</organism>
<gene>
    <name evidence="2" type="ORF">A5630_25475</name>
</gene>
<evidence type="ECO:0000256" key="1">
    <source>
        <dbReference type="SAM" id="SignalP"/>
    </source>
</evidence>
<reference evidence="3" key="1">
    <citation type="submission" date="2016-06" db="EMBL/GenBank/DDBJ databases">
        <authorList>
            <person name="Sutton G."/>
            <person name="Brinkac L."/>
            <person name="Sanka R."/>
            <person name="Adams M."/>
            <person name="Lau E."/>
            <person name="Garcia-Basteiro A."/>
            <person name="Lopez-Varela E."/>
            <person name="Palencia S."/>
        </authorList>
    </citation>
    <scope>NUCLEOTIDE SEQUENCE [LARGE SCALE GENOMIC DNA]</scope>
    <source>
        <strain evidence="3">1127319.6</strain>
    </source>
</reference>
<dbReference type="EMBL" id="LZLC01000160">
    <property type="protein sequence ID" value="OBJ40305.1"/>
    <property type="molecule type" value="Genomic_DNA"/>
</dbReference>
<dbReference type="Proteomes" id="UP000093898">
    <property type="component" value="Unassembled WGS sequence"/>
</dbReference>
<dbReference type="AlphaFoldDB" id="A0A1A3GWV1"/>
<evidence type="ECO:0000313" key="2">
    <source>
        <dbReference type="EMBL" id="OBJ40305.1"/>
    </source>
</evidence>
<dbReference type="RefSeq" id="WP_064982501.1">
    <property type="nucleotide sequence ID" value="NZ_LZLC01000160.1"/>
</dbReference>
<proteinExistence type="predicted"/>
<accession>A0A1A3GWV1</accession>